<keyword evidence="11" id="KW-1185">Reference proteome</keyword>
<feature type="domain" description="Protein kinase" evidence="9">
    <location>
        <begin position="76"/>
        <end position="333"/>
    </location>
</feature>
<evidence type="ECO:0000256" key="4">
    <source>
        <dbReference type="ARBA" id="ARBA00022741"/>
    </source>
</evidence>
<dbReference type="InterPro" id="IPR017441">
    <property type="entry name" value="Protein_kinase_ATP_BS"/>
</dbReference>
<evidence type="ECO:0000256" key="5">
    <source>
        <dbReference type="ARBA" id="ARBA00022777"/>
    </source>
</evidence>
<organism evidence="10 11">
    <name type="scientific">Streptomyces carminius</name>
    <dbReference type="NCBI Taxonomy" id="2665496"/>
    <lineage>
        <taxon>Bacteria</taxon>
        <taxon>Bacillati</taxon>
        <taxon>Actinomycetota</taxon>
        <taxon>Actinomycetes</taxon>
        <taxon>Kitasatosporales</taxon>
        <taxon>Streptomycetaceae</taxon>
        <taxon>Streptomyces</taxon>
    </lineage>
</organism>
<evidence type="ECO:0000256" key="6">
    <source>
        <dbReference type="ARBA" id="ARBA00022840"/>
    </source>
</evidence>
<dbReference type="EMBL" id="PGGW01000068">
    <property type="protein sequence ID" value="PJE94745.1"/>
    <property type="molecule type" value="Genomic_DNA"/>
</dbReference>
<dbReference type="Proteomes" id="UP000230407">
    <property type="component" value="Unassembled WGS sequence"/>
</dbReference>
<reference evidence="10 11" key="1">
    <citation type="submission" date="2017-11" db="EMBL/GenBank/DDBJ databases">
        <title>Streptomyces carmine sp. nov., a novel actinomycete isolated from Sophora alopecuroides in Xinjiang, China.</title>
        <authorList>
            <person name="Wang Y."/>
            <person name="Luo X."/>
            <person name="Wan C."/>
            <person name="Zhang L."/>
        </authorList>
    </citation>
    <scope>NUCLEOTIDE SEQUENCE [LARGE SCALE GENOMIC DNA]</scope>
    <source>
        <strain evidence="10 11">TRM SA0054</strain>
    </source>
</reference>
<dbReference type="Gene3D" id="1.10.510.10">
    <property type="entry name" value="Transferase(Phosphotransferase) domain 1"/>
    <property type="match status" value="1"/>
</dbReference>
<evidence type="ECO:0000259" key="9">
    <source>
        <dbReference type="PROSITE" id="PS50011"/>
    </source>
</evidence>
<dbReference type="Gene3D" id="3.30.200.20">
    <property type="entry name" value="Phosphorylase Kinase, domain 1"/>
    <property type="match status" value="1"/>
</dbReference>
<dbReference type="GO" id="GO:0005524">
    <property type="term" value="F:ATP binding"/>
    <property type="evidence" value="ECO:0007669"/>
    <property type="project" value="UniProtKB-UniRule"/>
</dbReference>
<evidence type="ECO:0000256" key="7">
    <source>
        <dbReference type="PROSITE-ProRule" id="PRU10141"/>
    </source>
</evidence>
<sequence length="549" mass="59929">MTDQPDRAHEPTSYELPPPGAPAPRDLPGADRAAVAYQPTRTAARPGRPAPPARPVPPEEPRAGQPDGDRLVGGRYRLLARLGHGGMGTVWRARDETVGREVAIKEPRLPDHLSEHERQTAYQRMRREARAAAGIDHPSVVTVHDVVVEDGRPWIVMELVKGHSLGEVLAEGTIEPREAARIGLAVLGALAAAHEVGVLHRDVKPDNVLLGRHDRVVLTDFGIAQVEGEQKLTETGAFVGSPEYIAPERVLGQRPGPESDLWSLGVVLYAAVEGMSPFRRSTAPATLQAIISAEPQNPARAGGALSALVMRLLRKDPAARPDAVEVRQELESIARPAAAARLAGGGGPGPLSRAGRALRTSRRAGVLTGTGVLLSAAAVAAALYWPVDDGLPEGWKRYDEKDRVNASLGAPADYARSVDDNEVMLTSPDKNFTVWLQRNHDEWNSPVAEANEWLDFYRDKPYESDMTEVEGRVTEAEYRGEPRAAELTVTYVPDGDEEGNRLRRREFYYIDEKAEEWRLVVQMPAAGESRESGERLFTGLVAHLDIERK</sequence>
<keyword evidence="2 10" id="KW-0723">Serine/threonine-protein kinase</keyword>
<feature type="region of interest" description="Disordered" evidence="8">
    <location>
        <begin position="1"/>
        <end position="71"/>
    </location>
</feature>
<comment type="caution">
    <text evidence="10">The sequence shown here is derived from an EMBL/GenBank/DDBJ whole genome shotgun (WGS) entry which is preliminary data.</text>
</comment>
<dbReference type="PANTHER" id="PTHR43289">
    <property type="entry name" value="MITOGEN-ACTIVATED PROTEIN KINASE KINASE KINASE 20-RELATED"/>
    <property type="match status" value="1"/>
</dbReference>
<keyword evidence="3" id="KW-0808">Transferase</keyword>
<evidence type="ECO:0000256" key="8">
    <source>
        <dbReference type="SAM" id="MobiDB-lite"/>
    </source>
</evidence>
<dbReference type="PROSITE" id="PS00108">
    <property type="entry name" value="PROTEIN_KINASE_ST"/>
    <property type="match status" value="1"/>
</dbReference>
<keyword evidence="5 10" id="KW-0418">Kinase</keyword>
<keyword evidence="4 7" id="KW-0547">Nucleotide-binding</keyword>
<evidence type="ECO:0000313" key="11">
    <source>
        <dbReference type="Proteomes" id="UP000230407"/>
    </source>
</evidence>
<feature type="binding site" evidence="7">
    <location>
        <position position="105"/>
    </location>
    <ligand>
        <name>ATP</name>
        <dbReference type="ChEBI" id="CHEBI:30616"/>
    </ligand>
</feature>
<proteinExistence type="predicted"/>
<dbReference type="SUPFAM" id="SSF56112">
    <property type="entry name" value="Protein kinase-like (PK-like)"/>
    <property type="match status" value="1"/>
</dbReference>
<dbReference type="InterPro" id="IPR011009">
    <property type="entry name" value="Kinase-like_dom_sf"/>
</dbReference>
<evidence type="ECO:0000256" key="1">
    <source>
        <dbReference type="ARBA" id="ARBA00012513"/>
    </source>
</evidence>
<feature type="compositionally biased region" description="Basic and acidic residues" evidence="8">
    <location>
        <begin position="57"/>
        <end position="71"/>
    </location>
</feature>
<dbReference type="EC" id="2.7.11.1" evidence="1"/>
<accession>A0A2M8LS22</accession>
<dbReference type="CDD" id="cd14014">
    <property type="entry name" value="STKc_PknB_like"/>
    <property type="match status" value="1"/>
</dbReference>
<dbReference type="SMART" id="SM00220">
    <property type="entry name" value="S_TKc"/>
    <property type="match status" value="1"/>
</dbReference>
<evidence type="ECO:0000256" key="2">
    <source>
        <dbReference type="ARBA" id="ARBA00022527"/>
    </source>
</evidence>
<feature type="compositionally biased region" description="Low complexity" evidence="8">
    <location>
        <begin position="23"/>
        <end position="47"/>
    </location>
</feature>
<dbReference type="PROSITE" id="PS00107">
    <property type="entry name" value="PROTEIN_KINASE_ATP"/>
    <property type="match status" value="1"/>
</dbReference>
<dbReference type="Pfam" id="PF00069">
    <property type="entry name" value="Pkinase"/>
    <property type="match status" value="1"/>
</dbReference>
<evidence type="ECO:0000313" key="10">
    <source>
        <dbReference type="EMBL" id="PJE94745.1"/>
    </source>
</evidence>
<dbReference type="RefSeq" id="WP_100204526.1">
    <property type="nucleotide sequence ID" value="NZ_PGGW01000068.1"/>
</dbReference>
<name>A0A2M8LS22_9ACTN</name>
<feature type="compositionally biased region" description="Basic and acidic residues" evidence="8">
    <location>
        <begin position="1"/>
        <end position="12"/>
    </location>
</feature>
<dbReference type="InterPro" id="IPR000719">
    <property type="entry name" value="Prot_kinase_dom"/>
</dbReference>
<dbReference type="InterPro" id="IPR008271">
    <property type="entry name" value="Ser/Thr_kinase_AS"/>
</dbReference>
<gene>
    <name evidence="10" type="ORF">CUT44_26660</name>
</gene>
<dbReference type="AlphaFoldDB" id="A0A2M8LS22"/>
<evidence type="ECO:0000256" key="3">
    <source>
        <dbReference type="ARBA" id="ARBA00022679"/>
    </source>
</evidence>
<keyword evidence="6 7" id="KW-0067">ATP-binding</keyword>
<protein>
    <recommendedName>
        <fullName evidence="1">non-specific serine/threonine protein kinase</fullName>
        <ecNumber evidence="1">2.7.11.1</ecNumber>
    </recommendedName>
</protein>
<dbReference type="GO" id="GO:0004674">
    <property type="term" value="F:protein serine/threonine kinase activity"/>
    <property type="evidence" value="ECO:0007669"/>
    <property type="project" value="UniProtKB-KW"/>
</dbReference>
<dbReference type="PANTHER" id="PTHR43289:SF6">
    <property type="entry name" value="SERINE_THREONINE-PROTEIN KINASE NEKL-3"/>
    <property type="match status" value="1"/>
</dbReference>
<dbReference type="PROSITE" id="PS50011">
    <property type="entry name" value="PROTEIN_KINASE_DOM"/>
    <property type="match status" value="1"/>
</dbReference>